<protein>
    <submittedName>
        <fullName evidence="2">Uncharacterized protein</fullName>
    </submittedName>
</protein>
<evidence type="ECO:0000313" key="2">
    <source>
        <dbReference type="EMBL" id="KAK7033197.1"/>
    </source>
</evidence>
<feature type="region of interest" description="Disordered" evidence="1">
    <location>
        <begin position="73"/>
        <end position="123"/>
    </location>
</feature>
<dbReference type="Proteomes" id="UP001362999">
    <property type="component" value="Unassembled WGS sequence"/>
</dbReference>
<evidence type="ECO:0000313" key="3">
    <source>
        <dbReference type="Proteomes" id="UP001362999"/>
    </source>
</evidence>
<dbReference type="EMBL" id="JAWWNJ010000023">
    <property type="protein sequence ID" value="KAK7033197.1"/>
    <property type="molecule type" value="Genomic_DNA"/>
</dbReference>
<sequence>MPAPSNDPLAAQLNDLAIANSEGLLNDDEYRLLRQNLFERYTGGVEIVSVHSPTPVKPVPAPPRRIQKHVELVATPLPRAPPISPPTSPRSRISGVAGLLRRATGRSKSSSPAPPASPSPGVIKLNLIPRMFSKKADDALSSDTESSSAGTRHSSSRSLSRKGSTGDLDLSGRPRPSGLSSPVSSPTHSRGDPTSPSSPSRANFDTGPKSPSRSTFATTSSTPSKYDVIPGGSNDIFDDENLSTSEAIRTAIAAVEAEGRRLIVAFNDLETSAVIRYRREHQPRRRSGTTPPPTTPRRPALSPLPVPGSSSSNSSHTPNRSRSNSYRADAQSIRSNSSLRTTKSIGSLLRTSDSTPPPPAFSQSTPPQATSPSAWTARLPSLRKKGSESSLASSNAAANNSNSFLSPGAQSPSTLSRTRSSSMSRSTGHLPLPPPIHRHGSGSTMMELLNSTQPPPGEGGEELTEVRRRRAEMIGRCEARIDYLRAKLKAQEIHEKLLRK</sequence>
<evidence type="ECO:0000256" key="1">
    <source>
        <dbReference type="SAM" id="MobiDB-lite"/>
    </source>
</evidence>
<accession>A0AAW0C246</accession>
<feature type="region of interest" description="Disordered" evidence="1">
    <location>
        <begin position="136"/>
        <end position="239"/>
    </location>
</feature>
<comment type="caution">
    <text evidence="2">The sequence shown here is derived from an EMBL/GenBank/DDBJ whole genome shotgun (WGS) entry which is preliminary data.</text>
</comment>
<feature type="compositionally biased region" description="Polar residues" evidence="1">
    <location>
        <begin position="332"/>
        <end position="354"/>
    </location>
</feature>
<proteinExistence type="predicted"/>
<feature type="compositionally biased region" description="Basic residues" evidence="1">
    <location>
        <begin position="277"/>
        <end position="287"/>
    </location>
</feature>
<dbReference type="AlphaFoldDB" id="A0AAW0C246"/>
<feature type="compositionally biased region" description="Pro residues" evidence="1">
    <location>
        <begin position="78"/>
        <end position="88"/>
    </location>
</feature>
<keyword evidence="3" id="KW-1185">Reference proteome</keyword>
<feature type="compositionally biased region" description="Polar residues" evidence="1">
    <location>
        <begin position="192"/>
        <end position="224"/>
    </location>
</feature>
<feature type="region of interest" description="Disordered" evidence="1">
    <location>
        <begin position="277"/>
        <end position="465"/>
    </location>
</feature>
<feature type="compositionally biased region" description="Low complexity" evidence="1">
    <location>
        <begin position="144"/>
        <end position="188"/>
    </location>
</feature>
<feature type="compositionally biased region" description="Low complexity" evidence="1">
    <location>
        <begin position="361"/>
        <end position="377"/>
    </location>
</feature>
<feature type="compositionally biased region" description="Pro residues" evidence="1">
    <location>
        <begin position="290"/>
        <end position="306"/>
    </location>
</feature>
<organism evidence="2 3">
    <name type="scientific">Favolaschia claudopus</name>
    <dbReference type="NCBI Taxonomy" id="2862362"/>
    <lineage>
        <taxon>Eukaryota</taxon>
        <taxon>Fungi</taxon>
        <taxon>Dikarya</taxon>
        <taxon>Basidiomycota</taxon>
        <taxon>Agaricomycotina</taxon>
        <taxon>Agaricomycetes</taxon>
        <taxon>Agaricomycetidae</taxon>
        <taxon>Agaricales</taxon>
        <taxon>Marasmiineae</taxon>
        <taxon>Mycenaceae</taxon>
        <taxon>Favolaschia</taxon>
    </lineage>
</organism>
<feature type="compositionally biased region" description="Low complexity" evidence="1">
    <location>
        <begin position="307"/>
        <end position="325"/>
    </location>
</feature>
<reference evidence="2 3" key="1">
    <citation type="journal article" date="2024" name="J Genomics">
        <title>Draft genome sequencing and assembly of Favolaschia claudopus CIRM-BRFM 2984 isolated from oak limbs.</title>
        <authorList>
            <person name="Navarro D."/>
            <person name="Drula E."/>
            <person name="Chaduli D."/>
            <person name="Cazenave R."/>
            <person name="Ahrendt S."/>
            <person name="Wang J."/>
            <person name="Lipzen A."/>
            <person name="Daum C."/>
            <person name="Barry K."/>
            <person name="Grigoriev I.V."/>
            <person name="Favel A."/>
            <person name="Rosso M.N."/>
            <person name="Martin F."/>
        </authorList>
    </citation>
    <scope>NUCLEOTIDE SEQUENCE [LARGE SCALE GENOMIC DNA]</scope>
    <source>
        <strain evidence="2 3">CIRM-BRFM 2984</strain>
    </source>
</reference>
<feature type="compositionally biased region" description="Low complexity" evidence="1">
    <location>
        <begin position="388"/>
        <end position="427"/>
    </location>
</feature>
<name>A0AAW0C246_9AGAR</name>
<gene>
    <name evidence="2" type="ORF">R3P38DRAFT_2921300</name>
</gene>
<feature type="compositionally biased region" description="Polar residues" evidence="1">
    <location>
        <begin position="441"/>
        <end position="452"/>
    </location>
</feature>